<dbReference type="PROSITE" id="PS51406">
    <property type="entry name" value="FIBRINOGEN_C_2"/>
    <property type="match status" value="1"/>
</dbReference>
<dbReference type="RefSeq" id="XP_016980817.2">
    <property type="nucleotide sequence ID" value="XM_017125328.2"/>
</dbReference>
<dbReference type="Gene3D" id="3.90.215.10">
    <property type="entry name" value="Gamma Fibrinogen, chain A, domain 1"/>
    <property type="match status" value="1"/>
</dbReference>
<reference evidence="5" key="1">
    <citation type="journal article" date="2021" name="Elife">
        <title>Highly contiguous assemblies of 101 drosophilid genomes.</title>
        <authorList>
            <person name="Kim B.Y."/>
            <person name="Wang J.R."/>
            <person name="Miller D.E."/>
            <person name="Barmina O."/>
            <person name="Delaney E."/>
            <person name="Thompson A."/>
            <person name="Comeault A.A."/>
            <person name="Peede D."/>
            <person name="D'Agostino E.R."/>
            <person name="Pelaez J."/>
            <person name="Aguilar J.M."/>
            <person name="Haji D."/>
            <person name="Matsunaga T."/>
            <person name="Armstrong E.E."/>
            <person name="Zych M."/>
            <person name="Ogawa Y."/>
            <person name="Stamenkovic-Radak M."/>
            <person name="Jelic M."/>
            <person name="Veselinovic M.S."/>
            <person name="Tanaskovic M."/>
            <person name="Eric P."/>
            <person name="Gao J.J."/>
            <person name="Katoh T.K."/>
            <person name="Toda M.J."/>
            <person name="Watabe H."/>
            <person name="Watada M."/>
            <person name="Davis J.S."/>
            <person name="Moyle L.C."/>
            <person name="Manoli G."/>
            <person name="Bertolini E."/>
            <person name="Kostal V."/>
            <person name="Hawley R.S."/>
            <person name="Takahashi A."/>
            <person name="Jones C.D."/>
            <person name="Price D.K."/>
            <person name="Whiteman N."/>
            <person name="Kopp A."/>
            <person name="Matute D.R."/>
            <person name="Petrov D.A."/>
        </authorList>
    </citation>
    <scope>NUCLEOTIDE SEQUENCE [LARGE SCALE GENOMIC DNA]</scope>
</reference>
<dbReference type="CDD" id="cd00087">
    <property type="entry name" value="FReD"/>
    <property type="match status" value="1"/>
</dbReference>
<dbReference type="InterPro" id="IPR020837">
    <property type="entry name" value="Fibrinogen_CS"/>
</dbReference>
<accession>A0ABM5HID9</accession>
<protein>
    <recommendedName>
        <fullName evidence="3">Fibrinogen C-terminal domain-containing protein</fullName>
    </recommendedName>
</protein>
<dbReference type="InterPro" id="IPR036056">
    <property type="entry name" value="Fibrinogen-like_C"/>
</dbReference>
<dbReference type="PANTHER" id="PTHR19143:SF327">
    <property type="entry name" value="FI21813P1-RELATED"/>
    <property type="match status" value="1"/>
</dbReference>
<organism evidence="4 5">
    <name type="scientific">Drosophila rhopaloa</name>
    <name type="common">Fruit fly</name>
    <dbReference type="NCBI Taxonomy" id="1041015"/>
    <lineage>
        <taxon>Eukaryota</taxon>
        <taxon>Metazoa</taxon>
        <taxon>Ecdysozoa</taxon>
        <taxon>Arthropoda</taxon>
        <taxon>Hexapoda</taxon>
        <taxon>Insecta</taxon>
        <taxon>Pterygota</taxon>
        <taxon>Neoptera</taxon>
        <taxon>Endopterygota</taxon>
        <taxon>Diptera</taxon>
        <taxon>Brachycera</taxon>
        <taxon>Muscomorpha</taxon>
        <taxon>Ephydroidea</taxon>
        <taxon>Drosophilidae</taxon>
        <taxon>Drosophila</taxon>
        <taxon>Sophophora</taxon>
    </lineage>
</organism>
<evidence type="ECO:0000313" key="4">
    <source>
        <dbReference type="EnsemblMetazoa" id="XP_016980817.2"/>
    </source>
</evidence>
<dbReference type="Proteomes" id="UP001652680">
    <property type="component" value="Unassembled WGS sequence"/>
</dbReference>
<keyword evidence="2" id="KW-0732">Signal</keyword>
<reference evidence="4" key="2">
    <citation type="submission" date="2025-05" db="UniProtKB">
        <authorList>
            <consortium name="EnsemblMetazoa"/>
        </authorList>
    </citation>
    <scope>IDENTIFICATION</scope>
</reference>
<feature type="chain" id="PRO_5046451988" description="Fibrinogen C-terminal domain-containing protein" evidence="2">
    <location>
        <begin position="24"/>
        <end position="365"/>
    </location>
</feature>
<dbReference type="InterPro" id="IPR014716">
    <property type="entry name" value="Fibrinogen_a/b/g_C_1"/>
</dbReference>
<evidence type="ECO:0000256" key="2">
    <source>
        <dbReference type="SAM" id="SignalP"/>
    </source>
</evidence>
<dbReference type="SMART" id="SM00186">
    <property type="entry name" value="FBG"/>
    <property type="match status" value="1"/>
</dbReference>
<feature type="signal peptide" evidence="2">
    <location>
        <begin position="1"/>
        <end position="23"/>
    </location>
</feature>
<keyword evidence="1" id="KW-1015">Disulfide bond</keyword>
<dbReference type="GeneID" id="108045875"/>
<dbReference type="Pfam" id="PF00147">
    <property type="entry name" value="Fibrinogen_C"/>
    <property type="match status" value="1"/>
</dbReference>
<sequence length="365" mass="41404">MKSGFLMIFLSLWILEGLSLTGAGPVQNVHLEPSNSSIKNPCFEYSSVKPLLDRLLQLNMEVIGKSNTLAESLKALQSMLSIAETEKKIKEVPANKKGEEIKTTDDLIREIVEQAKEPNTNFENESSNEPNSTPLDLEIQTESVELSESNVILPSSCRRDLANDTYQIELRGMKPFYVFCGSAEGNDSGWMVIQRRFDGSENFHRYWEEYVDGFGDIKGEFFIGLEKLHIMTTDKQHELHIKLGMFNGSTAYAHYDHFVIGSKDDFYRLENIGQYNGTAGDSLEQHLSRKFSTHDYNNDSLGNRCPADESGGWWYFGCGQSQLNGKFYKDGQSKKSNGILWGTFQDYKWRTSLTTVEMLIRPISS</sequence>
<evidence type="ECO:0000259" key="3">
    <source>
        <dbReference type="PROSITE" id="PS51406"/>
    </source>
</evidence>
<keyword evidence="5" id="KW-1185">Reference proteome</keyword>
<dbReference type="EnsemblMetazoa" id="XM_017125328.2">
    <property type="protein sequence ID" value="XP_016980817.2"/>
    <property type="gene ID" value="LOC108045875"/>
</dbReference>
<name>A0ABM5HID9_DRORH</name>
<evidence type="ECO:0000256" key="1">
    <source>
        <dbReference type="ARBA" id="ARBA00023157"/>
    </source>
</evidence>
<dbReference type="PANTHER" id="PTHR19143">
    <property type="entry name" value="FIBRINOGEN/TENASCIN/ANGIOPOEITIN"/>
    <property type="match status" value="1"/>
</dbReference>
<dbReference type="PROSITE" id="PS00514">
    <property type="entry name" value="FIBRINOGEN_C_1"/>
    <property type="match status" value="1"/>
</dbReference>
<dbReference type="InterPro" id="IPR050373">
    <property type="entry name" value="Fibrinogen_C-term_domain"/>
</dbReference>
<proteinExistence type="predicted"/>
<evidence type="ECO:0000313" key="5">
    <source>
        <dbReference type="Proteomes" id="UP001652680"/>
    </source>
</evidence>
<feature type="domain" description="Fibrinogen C-terminal" evidence="3">
    <location>
        <begin position="148"/>
        <end position="364"/>
    </location>
</feature>
<dbReference type="InterPro" id="IPR002181">
    <property type="entry name" value="Fibrinogen_a/b/g_C_dom"/>
</dbReference>
<dbReference type="SUPFAM" id="SSF56496">
    <property type="entry name" value="Fibrinogen C-terminal domain-like"/>
    <property type="match status" value="1"/>
</dbReference>